<proteinExistence type="predicted"/>
<dbReference type="RefSeq" id="WP_161822510.1">
    <property type="nucleotide sequence ID" value="NZ_LSRS01000005.1"/>
</dbReference>
<sequence length="69" mass="8327">MIQDIEPRVLHNEFKNKKACPEDLFLAYRGDNVLVREDKDKLWYPSFTDFLVSHPHLMRDAQFYLLLMN</sequence>
<organism evidence="1 2">
    <name type="scientific">Sporotomaculum syntrophicum</name>
    <dbReference type="NCBI Taxonomy" id="182264"/>
    <lineage>
        <taxon>Bacteria</taxon>
        <taxon>Bacillati</taxon>
        <taxon>Bacillota</taxon>
        <taxon>Clostridia</taxon>
        <taxon>Eubacteriales</taxon>
        <taxon>Desulfallaceae</taxon>
        <taxon>Sporotomaculum</taxon>
    </lineage>
</organism>
<evidence type="ECO:0000313" key="1">
    <source>
        <dbReference type="EMBL" id="KAF1084430.1"/>
    </source>
</evidence>
<keyword evidence="2" id="KW-1185">Reference proteome</keyword>
<protein>
    <submittedName>
        <fullName evidence="1">Uncharacterized protein</fullName>
    </submittedName>
</protein>
<dbReference type="Proteomes" id="UP000798488">
    <property type="component" value="Unassembled WGS sequence"/>
</dbReference>
<name>A0A9D3AVQ6_9FIRM</name>
<reference evidence="1" key="1">
    <citation type="submission" date="2016-02" db="EMBL/GenBank/DDBJ databases">
        <title>Draft Genome Sequence of Sporotomaculum syntrophicum Strain FB, a Syntrophic Benzoate Degrader.</title>
        <authorList>
            <person name="Nobu M.K."/>
            <person name="Narihiro T."/>
            <person name="Qiu Y.-L."/>
            <person name="Ohashi A."/>
            <person name="Liu W.-T."/>
            <person name="Yuji S."/>
        </authorList>
    </citation>
    <scope>NUCLEOTIDE SEQUENCE</scope>
    <source>
        <strain evidence="1">FB</strain>
    </source>
</reference>
<comment type="caution">
    <text evidence="1">The sequence shown here is derived from an EMBL/GenBank/DDBJ whole genome shotgun (WGS) entry which is preliminary data.</text>
</comment>
<dbReference type="EMBL" id="LSRS01000005">
    <property type="protein sequence ID" value="KAF1084430.1"/>
    <property type="molecule type" value="Genomic_DNA"/>
</dbReference>
<evidence type="ECO:0000313" key="2">
    <source>
        <dbReference type="Proteomes" id="UP000798488"/>
    </source>
</evidence>
<accession>A0A9D3AVQ6</accession>
<dbReference type="AlphaFoldDB" id="A0A9D3AVQ6"/>
<gene>
    <name evidence="1" type="ORF">SPSYN_02207</name>
</gene>